<organism evidence="3 4">
    <name type="scientific">Mycena albidolilacea</name>
    <dbReference type="NCBI Taxonomy" id="1033008"/>
    <lineage>
        <taxon>Eukaryota</taxon>
        <taxon>Fungi</taxon>
        <taxon>Dikarya</taxon>
        <taxon>Basidiomycota</taxon>
        <taxon>Agaricomycotina</taxon>
        <taxon>Agaricomycetes</taxon>
        <taxon>Agaricomycetidae</taxon>
        <taxon>Agaricales</taxon>
        <taxon>Marasmiineae</taxon>
        <taxon>Mycenaceae</taxon>
        <taxon>Mycena</taxon>
    </lineage>
</organism>
<reference evidence="3" key="1">
    <citation type="submission" date="2023-03" db="EMBL/GenBank/DDBJ databases">
        <title>Massive genome expansion in bonnet fungi (Mycena s.s.) driven by repeated elements and novel gene families across ecological guilds.</title>
        <authorList>
            <consortium name="Lawrence Berkeley National Laboratory"/>
            <person name="Harder C.B."/>
            <person name="Miyauchi S."/>
            <person name="Viragh M."/>
            <person name="Kuo A."/>
            <person name="Thoen E."/>
            <person name="Andreopoulos B."/>
            <person name="Lu D."/>
            <person name="Skrede I."/>
            <person name="Drula E."/>
            <person name="Henrissat B."/>
            <person name="Morin E."/>
            <person name="Kohler A."/>
            <person name="Barry K."/>
            <person name="LaButti K."/>
            <person name="Morin E."/>
            <person name="Salamov A."/>
            <person name="Lipzen A."/>
            <person name="Mereny Z."/>
            <person name="Hegedus B."/>
            <person name="Baldrian P."/>
            <person name="Stursova M."/>
            <person name="Weitz H."/>
            <person name="Taylor A."/>
            <person name="Grigoriev I.V."/>
            <person name="Nagy L.G."/>
            <person name="Martin F."/>
            <person name="Kauserud H."/>
        </authorList>
    </citation>
    <scope>NUCLEOTIDE SEQUENCE</scope>
    <source>
        <strain evidence="3">CBHHK002</strain>
    </source>
</reference>
<gene>
    <name evidence="3" type="ORF">DFH08DRAFT_820597</name>
</gene>
<sequence>MDKLPNELLDRICSFLGKNELWEVVQLSTRFRRLAMLPYLSRFGISQATIQSGTLALSDSFFLILVVARIKPIQRLVCFQDVAVSGSHLRYRRLTSILAVTAPIPDIVIYNRYYMLQRTRKETAYMLSRIPSSATSTLVVVKGSSTYLSRPRSVPPIRWKLLIRPLGSFNLSPPVKVLILILGIPMLFAYLVSGVVNLAVLINWVYRRLTRPPWSPEDRILEDTGLLAFDGWMRIQSLPEKQLTLVTLTEKRWPTLVLRPVPGLTASMYSSLLASLDLGMHLEHLIVEPHTNLDHAELMAFLKRHRHLSTVLLEPASIRPSSLTPMPVAVVPTAENQAKVLIAPAPYIPHLLPAAPNAQRISLLFAAVPRHIPGLRGTTFDLSAYRAALSAIAALPAPPPPAQPDPIALNLAFRLTAASLPWSFLPSPSSSPSQFEAGLDPALFPERLLTRTHTLFLAHHPPASLRRFRASDLAHPAFLRWLGLFPALQRVSFAFRSVEKIPAGERAGLAAGICEACRGRVQARDVAFNIADD</sequence>
<dbReference type="SUPFAM" id="SSF81383">
    <property type="entry name" value="F-box domain"/>
    <property type="match status" value="1"/>
</dbReference>
<dbReference type="Proteomes" id="UP001218218">
    <property type="component" value="Unassembled WGS sequence"/>
</dbReference>
<protein>
    <recommendedName>
        <fullName evidence="2">F-box domain-containing protein</fullName>
    </recommendedName>
</protein>
<dbReference type="InterPro" id="IPR001810">
    <property type="entry name" value="F-box_dom"/>
</dbReference>
<name>A0AAD6ZBN3_9AGAR</name>
<evidence type="ECO:0000313" key="4">
    <source>
        <dbReference type="Proteomes" id="UP001218218"/>
    </source>
</evidence>
<proteinExistence type="predicted"/>
<dbReference type="AlphaFoldDB" id="A0AAD6ZBN3"/>
<evidence type="ECO:0000259" key="2">
    <source>
        <dbReference type="PROSITE" id="PS50181"/>
    </source>
</evidence>
<keyword evidence="1" id="KW-1133">Transmembrane helix</keyword>
<feature type="transmembrane region" description="Helical" evidence="1">
    <location>
        <begin position="177"/>
        <end position="206"/>
    </location>
</feature>
<keyword evidence="4" id="KW-1185">Reference proteome</keyword>
<keyword evidence="1" id="KW-0472">Membrane</keyword>
<keyword evidence="1" id="KW-0812">Transmembrane</keyword>
<dbReference type="InterPro" id="IPR036047">
    <property type="entry name" value="F-box-like_dom_sf"/>
</dbReference>
<dbReference type="PROSITE" id="PS50181">
    <property type="entry name" value="FBOX"/>
    <property type="match status" value="1"/>
</dbReference>
<dbReference type="EMBL" id="JARIHO010000062">
    <property type="protein sequence ID" value="KAJ7315336.1"/>
    <property type="molecule type" value="Genomic_DNA"/>
</dbReference>
<comment type="caution">
    <text evidence="3">The sequence shown here is derived from an EMBL/GenBank/DDBJ whole genome shotgun (WGS) entry which is preliminary data.</text>
</comment>
<evidence type="ECO:0000313" key="3">
    <source>
        <dbReference type="EMBL" id="KAJ7315336.1"/>
    </source>
</evidence>
<evidence type="ECO:0000256" key="1">
    <source>
        <dbReference type="SAM" id="Phobius"/>
    </source>
</evidence>
<feature type="domain" description="F-box" evidence="2">
    <location>
        <begin position="1"/>
        <end position="34"/>
    </location>
</feature>
<accession>A0AAD6ZBN3</accession>